<dbReference type="Pfam" id="PF00528">
    <property type="entry name" value="BPD_transp_1"/>
    <property type="match status" value="1"/>
</dbReference>
<evidence type="ECO:0000256" key="3">
    <source>
        <dbReference type="ARBA" id="ARBA00022475"/>
    </source>
</evidence>
<organism evidence="9 10">
    <name type="scientific">Sagittula stellata (strain ATCC 700073 / DSM 11524 / E-37)</name>
    <dbReference type="NCBI Taxonomy" id="388399"/>
    <lineage>
        <taxon>Bacteria</taxon>
        <taxon>Pseudomonadati</taxon>
        <taxon>Pseudomonadota</taxon>
        <taxon>Alphaproteobacteria</taxon>
        <taxon>Rhodobacterales</taxon>
        <taxon>Roseobacteraceae</taxon>
        <taxon>Sagittula</taxon>
    </lineage>
</organism>
<evidence type="ECO:0000256" key="4">
    <source>
        <dbReference type="ARBA" id="ARBA00022692"/>
    </source>
</evidence>
<dbReference type="Gene3D" id="1.10.3720.10">
    <property type="entry name" value="MetI-like"/>
    <property type="match status" value="1"/>
</dbReference>
<dbReference type="PANTHER" id="PTHR43163:SF6">
    <property type="entry name" value="DIPEPTIDE TRANSPORT SYSTEM PERMEASE PROTEIN DPPB-RELATED"/>
    <property type="match status" value="1"/>
</dbReference>
<evidence type="ECO:0000259" key="8">
    <source>
        <dbReference type="PROSITE" id="PS50928"/>
    </source>
</evidence>
<evidence type="ECO:0000256" key="5">
    <source>
        <dbReference type="ARBA" id="ARBA00022989"/>
    </source>
</evidence>
<dbReference type="InterPro" id="IPR000515">
    <property type="entry name" value="MetI-like"/>
</dbReference>
<dbReference type="PROSITE" id="PS50928">
    <property type="entry name" value="ABC_TM1"/>
    <property type="match status" value="1"/>
</dbReference>
<accession>A3JXK8</accession>
<dbReference type="InterPro" id="IPR035906">
    <property type="entry name" value="MetI-like_sf"/>
</dbReference>
<dbReference type="Pfam" id="PF19300">
    <property type="entry name" value="BPD_transp_1_N"/>
    <property type="match status" value="1"/>
</dbReference>
<feature type="transmembrane region" description="Helical" evidence="7">
    <location>
        <begin position="259"/>
        <end position="285"/>
    </location>
</feature>
<proteinExistence type="inferred from homology"/>
<dbReference type="eggNOG" id="COG0601">
    <property type="taxonomic scope" value="Bacteria"/>
</dbReference>
<feature type="transmembrane region" description="Helical" evidence="7">
    <location>
        <begin position="110"/>
        <end position="136"/>
    </location>
</feature>
<keyword evidence="6 7" id="KW-0472">Membrane</keyword>
<keyword evidence="2 7" id="KW-0813">Transport</keyword>
<dbReference type="PANTHER" id="PTHR43163">
    <property type="entry name" value="DIPEPTIDE TRANSPORT SYSTEM PERMEASE PROTEIN DPPB-RELATED"/>
    <property type="match status" value="1"/>
</dbReference>
<comment type="similarity">
    <text evidence="7">Belongs to the binding-protein-dependent transport system permease family.</text>
</comment>
<feature type="transmembrane region" description="Helical" evidence="7">
    <location>
        <begin position="79"/>
        <end position="98"/>
    </location>
</feature>
<reference evidence="9 10" key="1">
    <citation type="submission" date="2006-06" db="EMBL/GenBank/DDBJ databases">
        <authorList>
            <person name="Moran M.A."/>
            <person name="Ferriera S."/>
            <person name="Johnson J."/>
            <person name="Kravitz S."/>
            <person name="Beeson K."/>
            <person name="Sutton G."/>
            <person name="Rogers Y.-H."/>
            <person name="Friedman R."/>
            <person name="Frazier M."/>
            <person name="Venter J.C."/>
        </authorList>
    </citation>
    <scope>NUCLEOTIDE SEQUENCE [LARGE SCALE GENOMIC DNA]</scope>
    <source>
        <strain evidence="9 10">E-37</strain>
    </source>
</reference>
<keyword evidence="4 7" id="KW-0812">Transmembrane</keyword>
<dbReference type="Proteomes" id="UP000005713">
    <property type="component" value="Unassembled WGS sequence"/>
</dbReference>
<feature type="domain" description="ABC transmembrane type-1" evidence="8">
    <location>
        <begin position="73"/>
        <end position="282"/>
    </location>
</feature>
<dbReference type="GO" id="GO:0055085">
    <property type="term" value="P:transmembrane transport"/>
    <property type="evidence" value="ECO:0007669"/>
    <property type="project" value="InterPro"/>
</dbReference>
<dbReference type="EMBL" id="AAYA01000001">
    <property type="protein sequence ID" value="EBA10244.1"/>
    <property type="molecule type" value="Genomic_DNA"/>
</dbReference>
<evidence type="ECO:0000256" key="6">
    <source>
        <dbReference type="ARBA" id="ARBA00023136"/>
    </source>
</evidence>
<name>A3JXK8_SAGS3</name>
<dbReference type="AlphaFoldDB" id="A3JXK8"/>
<dbReference type="CDD" id="cd06261">
    <property type="entry name" value="TM_PBP2"/>
    <property type="match status" value="1"/>
</dbReference>
<gene>
    <name evidence="9" type="ORF">SSE37_19602</name>
</gene>
<dbReference type="GO" id="GO:0005886">
    <property type="term" value="C:plasma membrane"/>
    <property type="evidence" value="ECO:0007669"/>
    <property type="project" value="UniProtKB-SubCell"/>
</dbReference>
<keyword evidence="10" id="KW-1185">Reference proteome</keyword>
<evidence type="ECO:0000313" key="9">
    <source>
        <dbReference type="EMBL" id="EBA10244.1"/>
    </source>
</evidence>
<evidence type="ECO:0000256" key="2">
    <source>
        <dbReference type="ARBA" id="ARBA00022448"/>
    </source>
</evidence>
<keyword evidence="5 7" id="KW-1133">Transmembrane helix</keyword>
<keyword evidence="3" id="KW-1003">Cell membrane</keyword>
<protein>
    <submittedName>
        <fullName evidence="9">ABC transporter permease protein</fullName>
    </submittedName>
</protein>
<dbReference type="SUPFAM" id="SSF161098">
    <property type="entry name" value="MetI-like"/>
    <property type="match status" value="1"/>
</dbReference>
<comment type="subcellular location">
    <subcellularLocation>
        <location evidence="1 7">Cell membrane</location>
        <topology evidence="1 7">Multi-pass membrane protein</topology>
    </subcellularLocation>
</comment>
<feature type="transmembrane region" description="Helical" evidence="7">
    <location>
        <begin position="213"/>
        <end position="239"/>
    </location>
</feature>
<comment type="caution">
    <text evidence="9">The sequence shown here is derived from an EMBL/GenBank/DDBJ whole genome shotgun (WGS) entry which is preliminary data.</text>
</comment>
<evidence type="ECO:0000256" key="1">
    <source>
        <dbReference type="ARBA" id="ARBA00004651"/>
    </source>
</evidence>
<dbReference type="InterPro" id="IPR045621">
    <property type="entry name" value="BPD_transp_1_N"/>
</dbReference>
<feature type="transmembrane region" description="Helical" evidence="7">
    <location>
        <begin position="156"/>
        <end position="174"/>
    </location>
</feature>
<sequence length="296" mass="31964">MFLINYLSPGDAVTALLGSDALSSDIEAAREELGLNEPFWVQYLSWLTAVLRGDFGYSLFLRTTVVDAILTKLVPTMQLAILSLIVTLLISIPLGTFAARYRGSALDQGVMGVTLIGQAVPSFVLGLLLILLFGVILRWLPVAGYVSFFTDPLDALRHFALPALSLGTILAALITRTTRAAVLDVLNSEYIDAARSRGVSENRLLFTHTLRNAGLPILTMVGLSFGTLVTGAVVTEAIFNIPGIGSLLVNAISRRDYAVIQGVVLFITVAYLLINLSIDLLYGLIDPRVRLSEKGR</sequence>
<evidence type="ECO:0000256" key="7">
    <source>
        <dbReference type="RuleBase" id="RU363032"/>
    </source>
</evidence>
<evidence type="ECO:0000313" key="10">
    <source>
        <dbReference type="Proteomes" id="UP000005713"/>
    </source>
</evidence>